<keyword evidence="10" id="KW-1185">Reference proteome</keyword>
<dbReference type="GO" id="GO:0004519">
    <property type="term" value="F:endonuclease activity"/>
    <property type="evidence" value="ECO:0007669"/>
    <property type="project" value="UniProtKB-KW"/>
</dbReference>
<evidence type="ECO:0000256" key="3">
    <source>
        <dbReference type="ARBA" id="ARBA00022695"/>
    </source>
</evidence>
<keyword evidence="5" id="KW-0255">Endonuclease</keyword>
<dbReference type="PANTHER" id="PTHR37984:SF5">
    <property type="entry name" value="PROTEIN NYNRIN-LIKE"/>
    <property type="match status" value="1"/>
</dbReference>
<evidence type="ECO:0000256" key="1">
    <source>
        <dbReference type="ARBA" id="ARBA00012493"/>
    </source>
</evidence>
<dbReference type="PROSITE" id="PS50994">
    <property type="entry name" value="INTEGRASE"/>
    <property type="match status" value="1"/>
</dbReference>
<evidence type="ECO:0000256" key="2">
    <source>
        <dbReference type="ARBA" id="ARBA00022679"/>
    </source>
</evidence>
<dbReference type="Gene3D" id="3.30.420.10">
    <property type="entry name" value="Ribonuclease H-like superfamily/Ribonuclease H"/>
    <property type="match status" value="1"/>
</dbReference>
<keyword evidence="3" id="KW-0548">Nucleotidyltransferase</keyword>
<feature type="non-terminal residue" evidence="9">
    <location>
        <position position="1"/>
    </location>
</feature>
<keyword evidence="2" id="KW-0808">Transferase</keyword>
<organism evidence="9 10">
    <name type="scientific">Lasius niger</name>
    <name type="common">Black garden ant</name>
    <dbReference type="NCBI Taxonomy" id="67767"/>
    <lineage>
        <taxon>Eukaryota</taxon>
        <taxon>Metazoa</taxon>
        <taxon>Ecdysozoa</taxon>
        <taxon>Arthropoda</taxon>
        <taxon>Hexapoda</taxon>
        <taxon>Insecta</taxon>
        <taxon>Pterygota</taxon>
        <taxon>Neoptera</taxon>
        <taxon>Endopterygota</taxon>
        <taxon>Hymenoptera</taxon>
        <taxon>Apocrita</taxon>
        <taxon>Aculeata</taxon>
        <taxon>Formicoidea</taxon>
        <taxon>Formicidae</taxon>
        <taxon>Formicinae</taxon>
        <taxon>Lasius</taxon>
        <taxon>Lasius</taxon>
    </lineage>
</organism>
<sequence length="419" mass="47553">APVLTLPQENTELFLYTDASDIGLGATLTQKFSDGKEGVIAYAHRVLKPAEVKYHTTEKECLAVLWACERLKIYLSRTVNVVTDHVALEALQTAKELKGRVARWAIQLQEFPIVIKHRPGPELVVPDALSRDPVPEHTELPDWEPVFLVASCEREELAEGQKTDEWYAKILKFLASGELPNDQNEALAVKGRAKFFKVDQGLLWHKFGGKADWQIAIPRHLIDRVCFEFHDVPSAGHLGIKKTFQRSAAKAYWPGMKKYIQDYVKSCRKCQMHKHDQTPKAGLLMSVEPTCPGEMWGVDLIGPLPTSSRGNMYVLVAVDYYSKWVEIFPLRVANIKIISRHLVRDVFSRFGFPKFMLSDNGPQFIADVYRETCRAFGIKCKYTSPYHPQTNLTEHINRTLGTMISEYVGETHGTCDHIL</sequence>
<dbReference type="InterPro" id="IPR036397">
    <property type="entry name" value="RNaseH_sf"/>
</dbReference>
<dbReference type="EMBL" id="LBMM01024803">
    <property type="protein sequence ID" value="KMQ82513.1"/>
    <property type="molecule type" value="Genomic_DNA"/>
</dbReference>
<proteinExistence type="predicted"/>
<dbReference type="EC" id="2.7.7.49" evidence="1"/>
<dbReference type="PANTHER" id="PTHR37984">
    <property type="entry name" value="PROTEIN CBG26694"/>
    <property type="match status" value="1"/>
</dbReference>
<dbReference type="GO" id="GO:0003964">
    <property type="term" value="F:RNA-directed DNA polymerase activity"/>
    <property type="evidence" value="ECO:0007669"/>
    <property type="project" value="UniProtKB-KW"/>
</dbReference>
<dbReference type="InterPro" id="IPR050951">
    <property type="entry name" value="Retrovirus_Pol_polyprotein"/>
</dbReference>
<dbReference type="InterPro" id="IPR041588">
    <property type="entry name" value="Integrase_H2C2"/>
</dbReference>
<dbReference type="SUPFAM" id="SSF53098">
    <property type="entry name" value="Ribonuclease H-like"/>
    <property type="match status" value="1"/>
</dbReference>
<dbReference type="GO" id="GO:0016787">
    <property type="term" value="F:hydrolase activity"/>
    <property type="evidence" value="ECO:0007669"/>
    <property type="project" value="UniProtKB-KW"/>
</dbReference>
<keyword evidence="7" id="KW-0695">RNA-directed DNA polymerase</keyword>
<evidence type="ECO:0000256" key="5">
    <source>
        <dbReference type="ARBA" id="ARBA00022759"/>
    </source>
</evidence>
<dbReference type="GO" id="GO:0015074">
    <property type="term" value="P:DNA integration"/>
    <property type="evidence" value="ECO:0007669"/>
    <property type="project" value="InterPro"/>
</dbReference>
<dbReference type="Gene3D" id="1.10.340.70">
    <property type="match status" value="1"/>
</dbReference>
<evidence type="ECO:0000256" key="7">
    <source>
        <dbReference type="ARBA" id="ARBA00022918"/>
    </source>
</evidence>
<name>A0A0J7JWB7_LASNI</name>
<reference evidence="9 10" key="1">
    <citation type="submission" date="2015-04" db="EMBL/GenBank/DDBJ databases">
        <title>Lasius niger genome sequencing.</title>
        <authorList>
            <person name="Konorov E.A."/>
            <person name="Nikitin M.A."/>
            <person name="Kirill M.V."/>
            <person name="Chang P."/>
        </authorList>
    </citation>
    <scope>NUCLEOTIDE SEQUENCE [LARGE SCALE GENOMIC DNA]</scope>
    <source>
        <tissue evidence="9">Whole</tissue>
    </source>
</reference>
<dbReference type="InterPro" id="IPR043502">
    <property type="entry name" value="DNA/RNA_pol_sf"/>
</dbReference>
<evidence type="ECO:0000313" key="9">
    <source>
        <dbReference type="EMBL" id="KMQ82513.1"/>
    </source>
</evidence>
<dbReference type="FunFam" id="3.10.20.370:FF:000001">
    <property type="entry name" value="Retrovirus-related Pol polyprotein from transposon 17.6-like protein"/>
    <property type="match status" value="1"/>
</dbReference>
<dbReference type="AlphaFoldDB" id="A0A0J7JWB7"/>
<dbReference type="FunFam" id="1.10.340.70:FF:000001">
    <property type="entry name" value="Retrovirus-related Pol polyprotein from transposon gypsy-like Protein"/>
    <property type="match status" value="1"/>
</dbReference>
<evidence type="ECO:0000256" key="4">
    <source>
        <dbReference type="ARBA" id="ARBA00022722"/>
    </source>
</evidence>
<feature type="domain" description="Integrase catalytic" evidence="8">
    <location>
        <begin position="288"/>
        <end position="391"/>
    </location>
</feature>
<accession>A0A0J7JWB7</accession>
<dbReference type="Pfam" id="PF17921">
    <property type="entry name" value="Integrase_H2C2"/>
    <property type="match status" value="1"/>
</dbReference>
<comment type="caution">
    <text evidence="9">The sequence shown here is derived from an EMBL/GenBank/DDBJ whole genome shotgun (WGS) entry which is preliminary data.</text>
</comment>
<evidence type="ECO:0000259" key="8">
    <source>
        <dbReference type="PROSITE" id="PS50994"/>
    </source>
</evidence>
<dbReference type="CDD" id="cd09274">
    <property type="entry name" value="RNase_HI_RT_Ty3"/>
    <property type="match status" value="1"/>
</dbReference>
<evidence type="ECO:0000313" key="10">
    <source>
        <dbReference type="Proteomes" id="UP000036403"/>
    </source>
</evidence>
<dbReference type="Proteomes" id="UP000036403">
    <property type="component" value="Unassembled WGS sequence"/>
</dbReference>
<dbReference type="STRING" id="67767.A0A0J7JWB7"/>
<dbReference type="InterPro" id="IPR001584">
    <property type="entry name" value="Integrase_cat-core"/>
</dbReference>
<dbReference type="GO" id="GO:0003676">
    <property type="term" value="F:nucleic acid binding"/>
    <property type="evidence" value="ECO:0007669"/>
    <property type="project" value="InterPro"/>
</dbReference>
<protein>
    <recommendedName>
        <fullName evidence="1">RNA-directed DNA polymerase</fullName>
        <ecNumber evidence="1">2.7.7.49</ecNumber>
    </recommendedName>
</protein>
<feature type="non-terminal residue" evidence="9">
    <location>
        <position position="419"/>
    </location>
</feature>
<dbReference type="SUPFAM" id="SSF56672">
    <property type="entry name" value="DNA/RNA polymerases"/>
    <property type="match status" value="1"/>
</dbReference>
<keyword evidence="6" id="KW-0378">Hydrolase</keyword>
<gene>
    <name evidence="9" type="ORF">RF55_22680</name>
</gene>
<evidence type="ECO:0000256" key="6">
    <source>
        <dbReference type="ARBA" id="ARBA00022801"/>
    </source>
</evidence>
<dbReference type="Pfam" id="PF00665">
    <property type="entry name" value="rve"/>
    <property type="match status" value="1"/>
</dbReference>
<dbReference type="Pfam" id="PF17917">
    <property type="entry name" value="RT_RNaseH"/>
    <property type="match status" value="1"/>
</dbReference>
<dbReference type="InterPro" id="IPR041373">
    <property type="entry name" value="RT_RNaseH"/>
</dbReference>
<dbReference type="InterPro" id="IPR012337">
    <property type="entry name" value="RNaseH-like_sf"/>
</dbReference>
<dbReference type="GO" id="GO:0042575">
    <property type="term" value="C:DNA polymerase complex"/>
    <property type="evidence" value="ECO:0007669"/>
    <property type="project" value="UniProtKB-ARBA"/>
</dbReference>
<dbReference type="PaxDb" id="67767-A0A0J7JWB7"/>
<keyword evidence="4" id="KW-0540">Nuclease</keyword>
<dbReference type="OrthoDB" id="7700898at2759"/>